<dbReference type="CDD" id="cd21175">
    <property type="entry name" value="LPMO_AA9"/>
    <property type="match status" value="1"/>
</dbReference>
<dbReference type="InterPro" id="IPR049892">
    <property type="entry name" value="AA9"/>
</dbReference>
<evidence type="ECO:0000256" key="5">
    <source>
        <dbReference type="ARBA" id="ARBA00023001"/>
    </source>
</evidence>
<dbReference type="EC" id="1.14.99.56" evidence="14"/>
<sequence length="315" mass="34500">MWGYQNAKTNGTSPVENVASPDIACRFGPLISPALTAETRAGSTMKFQWTAWFENHRGPVLTYMAYMPSDDVSVNDVDFFKIDQATYDAKTDAFGSDMLIAANNSWTVTIPSDIKPGTYIVRHEIIGLHHAWVEYPEKKISGAQPYPNCIKVKVTGTGTASPPGEKFPGAYNWRDPGLLVNIHYGPKRYIAPGPFVYKGERNPPQGPVPVVTETGAMTGERAERYAKLKMEKGQRLLASVANDLKTGKVGGGGCHWEENADPSTVKCTTINPNNPGYVGYAQPVGTPMYTDKPGSMMKGLKPPPKLYGNEDRPRR</sequence>
<evidence type="ECO:0000256" key="3">
    <source>
        <dbReference type="ARBA" id="ARBA00022525"/>
    </source>
</evidence>
<evidence type="ECO:0000259" key="16">
    <source>
        <dbReference type="Pfam" id="PF03443"/>
    </source>
</evidence>
<evidence type="ECO:0000256" key="14">
    <source>
        <dbReference type="ARBA" id="ARBA00047174"/>
    </source>
</evidence>
<accession>A0A6A6U1A7</accession>
<dbReference type="GO" id="GO:0030245">
    <property type="term" value="P:cellulose catabolic process"/>
    <property type="evidence" value="ECO:0007669"/>
    <property type="project" value="UniProtKB-KW"/>
</dbReference>
<evidence type="ECO:0000256" key="13">
    <source>
        <dbReference type="ARBA" id="ARBA00045077"/>
    </source>
</evidence>
<gene>
    <name evidence="17" type="ORF">BT63DRAFT_427687</name>
</gene>
<name>A0A6A6U1A7_9PEZI</name>
<dbReference type="PANTHER" id="PTHR33353">
    <property type="entry name" value="PUTATIVE (AFU_ORTHOLOGUE AFUA_1G12560)-RELATED"/>
    <property type="match status" value="1"/>
</dbReference>
<evidence type="ECO:0000256" key="15">
    <source>
        <dbReference type="SAM" id="MobiDB-lite"/>
    </source>
</evidence>
<dbReference type="GO" id="GO:0005576">
    <property type="term" value="C:extracellular region"/>
    <property type="evidence" value="ECO:0007669"/>
    <property type="project" value="UniProtKB-SubCell"/>
</dbReference>
<comment type="similarity">
    <text evidence="12">Belongs to the polysaccharide monooxygenase AA9 family.</text>
</comment>
<dbReference type="GO" id="GO:0004497">
    <property type="term" value="F:monooxygenase activity"/>
    <property type="evidence" value="ECO:0007669"/>
    <property type="project" value="UniProtKB-KW"/>
</dbReference>
<keyword evidence="5" id="KW-0136">Cellulose degradation</keyword>
<protein>
    <recommendedName>
        <fullName evidence="14">lytic cellulose monooxygenase (C4-dehydrogenating)</fullName>
        <ecNumber evidence="14">1.14.99.56</ecNumber>
    </recommendedName>
</protein>
<evidence type="ECO:0000256" key="2">
    <source>
        <dbReference type="ARBA" id="ARBA00004613"/>
    </source>
</evidence>
<evidence type="ECO:0000256" key="10">
    <source>
        <dbReference type="ARBA" id="ARBA00023277"/>
    </source>
</evidence>
<keyword evidence="7" id="KW-0186">Copper</keyword>
<dbReference type="Pfam" id="PF03443">
    <property type="entry name" value="AA9"/>
    <property type="match status" value="1"/>
</dbReference>
<evidence type="ECO:0000256" key="11">
    <source>
        <dbReference type="ARBA" id="ARBA00023326"/>
    </source>
</evidence>
<comment type="catalytic activity">
    <reaction evidence="13">
        <text>[(1-&gt;4)-beta-D-glucosyl]n+m + reduced acceptor + O2 = 4-dehydro-beta-D-glucosyl-[(1-&gt;4)-beta-D-glucosyl]n-1 + [(1-&gt;4)-beta-D-glucosyl]m + acceptor + H2O.</text>
        <dbReference type="EC" id="1.14.99.56"/>
    </reaction>
</comment>
<keyword evidence="9" id="KW-1015">Disulfide bond</keyword>
<proteinExistence type="inferred from homology"/>
<feature type="domain" description="Auxiliary Activity family 9 catalytic" evidence="16">
    <location>
        <begin position="7"/>
        <end position="186"/>
    </location>
</feature>
<keyword evidence="4" id="KW-0479">Metal-binding</keyword>
<evidence type="ECO:0000256" key="7">
    <source>
        <dbReference type="ARBA" id="ARBA00023008"/>
    </source>
</evidence>
<evidence type="ECO:0000256" key="12">
    <source>
        <dbReference type="ARBA" id="ARBA00044502"/>
    </source>
</evidence>
<organism evidence="17 18">
    <name type="scientific">Microthyrium microscopicum</name>
    <dbReference type="NCBI Taxonomy" id="703497"/>
    <lineage>
        <taxon>Eukaryota</taxon>
        <taxon>Fungi</taxon>
        <taxon>Dikarya</taxon>
        <taxon>Ascomycota</taxon>
        <taxon>Pezizomycotina</taxon>
        <taxon>Dothideomycetes</taxon>
        <taxon>Dothideomycetes incertae sedis</taxon>
        <taxon>Microthyriales</taxon>
        <taxon>Microthyriaceae</taxon>
        <taxon>Microthyrium</taxon>
    </lineage>
</organism>
<dbReference type="Gene3D" id="2.70.50.70">
    <property type="match status" value="1"/>
</dbReference>
<evidence type="ECO:0000313" key="17">
    <source>
        <dbReference type="EMBL" id="KAF2665892.1"/>
    </source>
</evidence>
<keyword evidence="10" id="KW-0119">Carbohydrate metabolism</keyword>
<comment type="cofactor">
    <cofactor evidence="1">
        <name>Cu(2+)</name>
        <dbReference type="ChEBI" id="CHEBI:29036"/>
    </cofactor>
</comment>
<dbReference type="InterPro" id="IPR005103">
    <property type="entry name" value="AA9_LPMO"/>
</dbReference>
<dbReference type="Proteomes" id="UP000799302">
    <property type="component" value="Unassembled WGS sequence"/>
</dbReference>
<evidence type="ECO:0000256" key="1">
    <source>
        <dbReference type="ARBA" id="ARBA00001973"/>
    </source>
</evidence>
<keyword evidence="8" id="KW-0503">Monooxygenase</keyword>
<keyword evidence="6" id="KW-0560">Oxidoreductase</keyword>
<feature type="region of interest" description="Disordered" evidence="15">
    <location>
        <begin position="292"/>
        <end position="315"/>
    </location>
</feature>
<dbReference type="AlphaFoldDB" id="A0A6A6U1A7"/>
<evidence type="ECO:0000256" key="4">
    <source>
        <dbReference type="ARBA" id="ARBA00022723"/>
    </source>
</evidence>
<comment type="subcellular location">
    <subcellularLocation>
        <location evidence="2">Secreted</location>
    </subcellularLocation>
</comment>
<evidence type="ECO:0000256" key="8">
    <source>
        <dbReference type="ARBA" id="ARBA00023033"/>
    </source>
</evidence>
<reference evidence="17" key="1">
    <citation type="journal article" date="2020" name="Stud. Mycol.">
        <title>101 Dothideomycetes genomes: a test case for predicting lifestyles and emergence of pathogens.</title>
        <authorList>
            <person name="Haridas S."/>
            <person name="Albert R."/>
            <person name="Binder M."/>
            <person name="Bloem J."/>
            <person name="Labutti K."/>
            <person name="Salamov A."/>
            <person name="Andreopoulos B."/>
            <person name="Baker S."/>
            <person name="Barry K."/>
            <person name="Bills G."/>
            <person name="Bluhm B."/>
            <person name="Cannon C."/>
            <person name="Castanera R."/>
            <person name="Culley D."/>
            <person name="Daum C."/>
            <person name="Ezra D."/>
            <person name="Gonzalez J."/>
            <person name="Henrissat B."/>
            <person name="Kuo A."/>
            <person name="Liang C."/>
            <person name="Lipzen A."/>
            <person name="Lutzoni F."/>
            <person name="Magnuson J."/>
            <person name="Mondo S."/>
            <person name="Nolan M."/>
            <person name="Ohm R."/>
            <person name="Pangilinan J."/>
            <person name="Park H.-J."/>
            <person name="Ramirez L."/>
            <person name="Alfaro M."/>
            <person name="Sun H."/>
            <person name="Tritt A."/>
            <person name="Yoshinaga Y."/>
            <person name="Zwiers L.-H."/>
            <person name="Turgeon B."/>
            <person name="Goodwin S."/>
            <person name="Spatafora J."/>
            <person name="Crous P."/>
            <person name="Grigoriev I."/>
        </authorList>
    </citation>
    <scope>NUCLEOTIDE SEQUENCE</scope>
    <source>
        <strain evidence="17">CBS 115976</strain>
    </source>
</reference>
<dbReference type="PANTHER" id="PTHR33353:SF6">
    <property type="entry name" value="ENDOGLUCANASE IV"/>
    <property type="match status" value="1"/>
</dbReference>
<dbReference type="EMBL" id="MU004239">
    <property type="protein sequence ID" value="KAF2665892.1"/>
    <property type="molecule type" value="Genomic_DNA"/>
</dbReference>
<evidence type="ECO:0000256" key="9">
    <source>
        <dbReference type="ARBA" id="ARBA00023157"/>
    </source>
</evidence>
<keyword evidence="11" id="KW-0624">Polysaccharide degradation</keyword>
<evidence type="ECO:0000256" key="6">
    <source>
        <dbReference type="ARBA" id="ARBA00023002"/>
    </source>
</evidence>
<dbReference type="OrthoDB" id="4849160at2759"/>
<evidence type="ECO:0000313" key="18">
    <source>
        <dbReference type="Proteomes" id="UP000799302"/>
    </source>
</evidence>
<keyword evidence="3" id="KW-0964">Secreted</keyword>
<keyword evidence="18" id="KW-1185">Reference proteome</keyword>
<dbReference type="GO" id="GO:0046872">
    <property type="term" value="F:metal ion binding"/>
    <property type="evidence" value="ECO:0007669"/>
    <property type="project" value="UniProtKB-KW"/>
</dbReference>